<feature type="compositionally biased region" description="Acidic residues" evidence="7">
    <location>
        <begin position="230"/>
        <end position="241"/>
    </location>
</feature>
<dbReference type="SMART" id="SM00432">
    <property type="entry name" value="MADS"/>
    <property type="match status" value="1"/>
</dbReference>
<dbReference type="Proteomes" id="UP000694867">
    <property type="component" value="Unplaced"/>
</dbReference>
<dbReference type="InterPro" id="IPR050142">
    <property type="entry name" value="MADS-box/MEF2_TF"/>
</dbReference>
<evidence type="ECO:0000259" key="8">
    <source>
        <dbReference type="PROSITE" id="PS50066"/>
    </source>
</evidence>
<dbReference type="GO" id="GO:0000981">
    <property type="term" value="F:DNA-binding transcription factor activity, RNA polymerase II-specific"/>
    <property type="evidence" value="ECO:0007669"/>
    <property type="project" value="InterPro"/>
</dbReference>
<evidence type="ECO:0000313" key="10">
    <source>
        <dbReference type="RefSeq" id="XP_003746298.1"/>
    </source>
</evidence>
<keyword evidence="4" id="KW-0804">Transcription</keyword>
<dbReference type="GO" id="GO:0000987">
    <property type="term" value="F:cis-regulatory region sequence-specific DNA binding"/>
    <property type="evidence" value="ECO:0007669"/>
    <property type="project" value="InterPro"/>
</dbReference>
<dbReference type="GO" id="GO:0046983">
    <property type="term" value="F:protein dimerization activity"/>
    <property type="evidence" value="ECO:0007669"/>
    <property type="project" value="InterPro"/>
</dbReference>
<evidence type="ECO:0000256" key="7">
    <source>
        <dbReference type="SAM" id="MobiDB-lite"/>
    </source>
</evidence>
<dbReference type="PANTHER" id="PTHR48019">
    <property type="entry name" value="SERUM RESPONSE FACTOR HOMOLOG"/>
    <property type="match status" value="1"/>
</dbReference>
<organism evidence="9 10">
    <name type="scientific">Galendromus occidentalis</name>
    <name type="common">western predatory mite</name>
    <dbReference type="NCBI Taxonomy" id="34638"/>
    <lineage>
        <taxon>Eukaryota</taxon>
        <taxon>Metazoa</taxon>
        <taxon>Ecdysozoa</taxon>
        <taxon>Arthropoda</taxon>
        <taxon>Chelicerata</taxon>
        <taxon>Arachnida</taxon>
        <taxon>Acari</taxon>
        <taxon>Parasitiformes</taxon>
        <taxon>Mesostigmata</taxon>
        <taxon>Gamasina</taxon>
        <taxon>Phytoseioidea</taxon>
        <taxon>Phytoseiidae</taxon>
        <taxon>Typhlodrominae</taxon>
        <taxon>Galendromus</taxon>
    </lineage>
</organism>
<feature type="region of interest" description="Disordered" evidence="7">
    <location>
        <begin position="293"/>
        <end position="322"/>
    </location>
</feature>
<comment type="subcellular location">
    <subcellularLocation>
        <location evidence="1">Nucleus</location>
    </subcellularLocation>
</comment>
<dbReference type="KEGG" id="goe:100903951"/>
<keyword evidence="5" id="KW-0539">Nucleus</keyword>
<proteinExistence type="predicted"/>
<dbReference type="GeneID" id="100903951"/>
<dbReference type="PRINTS" id="PR00404">
    <property type="entry name" value="MADSDOMAIN"/>
</dbReference>
<feature type="domain" description="MADS-box" evidence="8">
    <location>
        <begin position="107"/>
        <end position="167"/>
    </location>
</feature>
<protein>
    <recommendedName>
        <fullName evidence="6">Serum response factor homolog</fullName>
    </recommendedName>
</protein>
<dbReference type="SUPFAM" id="SSF55455">
    <property type="entry name" value="SRF-like"/>
    <property type="match status" value="1"/>
</dbReference>
<accession>A0AAJ6QWF2</accession>
<dbReference type="CDD" id="cd00266">
    <property type="entry name" value="MADS_SRF_like"/>
    <property type="match status" value="1"/>
</dbReference>
<dbReference type="Pfam" id="PF00319">
    <property type="entry name" value="SRF-TF"/>
    <property type="match status" value="1"/>
</dbReference>
<reference evidence="10" key="1">
    <citation type="submission" date="2025-08" db="UniProtKB">
        <authorList>
            <consortium name="RefSeq"/>
        </authorList>
    </citation>
    <scope>IDENTIFICATION</scope>
</reference>
<dbReference type="Gene3D" id="3.40.1810.10">
    <property type="entry name" value="Transcription factor, MADS-box"/>
    <property type="match status" value="1"/>
</dbReference>
<dbReference type="PROSITE" id="PS00350">
    <property type="entry name" value="MADS_BOX_1"/>
    <property type="match status" value="1"/>
</dbReference>
<sequence length="322" mass="35113">MITNADSETLQSFLNSMQTYNMDDLKSLGINFDHGLTATADPNMLLSKRSSLSEEPELTPMQPSTPQDQRVPNNPPGPSTSPASQVVVAKRSQAPSSQAPPNGKKTKGRVKIKMEFIPNKLRRYTTFSKRKTGIMKKAYELSTLTGTQVMLLVASETGHVYTFATRKLQPMITSESGKQLIQTCLNSPDENSVNPADQRMAATGYEETDLSYNILNQESSSEDIKVETSGSEDEEESEDSDSPPRENTQAGTSSSATQEATASKTPNVVFLPSVLTSTEEPVRQAVMLPNGTIIIAGDPTNQRSTSTKTSTPDQRLRENQKS</sequence>
<evidence type="ECO:0000313" key="9">
    <source>
        <dbReference type="Proteomes" id="UP000694867"/>
    </source>
</evidence>
<evidence type="ECO:0000256" key="6">
    <source>
        <dbReference type="ARBA" id="ARBA00069746"/>
    </source>
</evidence>
<dbReference type="FunFam" id="3.40.1810.10:FF:000002">
    <property type="entry name" value="Serum response factor b"/>
    <property type="match status" value="1"/>
</dbReference>
<keyword evidence="9" id="KW-1185">Reference proteome</keyword>
<evidence type="ECO:0000256" key="5">
    <source>
        <dbReference type="ARBA" id="ARBA00023242"/>
    </source>
</evidence>
<feature type="compositionally biased region" description="Polar residues" evidence="7">
    <location>
        <begin position="299"/>
        <end position="313"/>
    </location>
</feature>
<dbReference type="GO" id="GO:0045944">
    <property type="term" value="P:positive regulation of transcription by RNA polymerase II"/>
    <property type="evidence" value="ECO:0007669"/>
    <property type="project" value="InterPro"/>
</dbReference>
<feature type="compositionally biased region" description="Polar residues" evidence="7">
    <location>
        <begin position="61"/>
        <end position="72"/>
    </location>
</feature>
<evidence type="ECO:0000256" key="4">
    <source>
        <dbReference type="ARBA" id="ARBA00023163"/>
    </source>
</evidence>
<evidence type="ECO:0000256" key="3">
    <source>
        <dbReference type="ARBA" id="ARBA00023125"/>
    </source>
</evidence>
<feature type="compositionally biased region" description="Low complexity" evidence="7">
    <location>
        <begin position="248"/>
        <end position="263"/>
    </location>
</feature>
<feature type="region of interest" description="Disordered" evidence="7">
    <location>
        <begin position="50"/>
        <end position="109"/>
    </location>
</feature>
<dbReference type="RefSeq" id="XP_003746298.1">
    <property type="nucleotide sequence ID" value="XM_003746250.2"/>
</dbReference>
<dbReference type="InterPro" id="IPR002100">
    <property type="entry name" value="TF_MADSbox"/>
</dbReference>
<dbReference type="InterPro" id="IPR036879">
    <property type="entry name" value="TF_MADSbox_sf"/>
</dbReference>
<name>A0AAJ6QWF2_9ACAR</name>
<dbReference type="AlphaFoldDB" id="A0AAJ6QWF2"/>
<dbReference type="GO" id="GO:0005634">
    <property type="term" value="C:nucleus"/>
    <property type="evidence" value="ECO:0007669"/>
    <property type="project" value="UniProtKB-SubCell"/>
</dbReference>
<dbReference type="InterPro" id="IPR033897">
    <property type="entry name" value="SRF-like_MADS-box"/>
</dbReference>
<dbReference type="PROSITE" id="PS50066">
    <property type="entry name" value="MADS_BOX_2"/>
    <property type="match status" value="1"/>
</dbReference>
<keyword evidence="2" id="KW-0805">Transcription regulation</keyword>
<gene>
    <name evidence="10" type="primary">LOC100903951</name>
</gene>
<evidence type="ECO:0000256" key="1">
    <source>
        <dbReference type="ARBA" id="ARBA00004123"/>
    </source>
</evidence>
<keyword evidence="3" id="KW-0238">DNA-binding</keyword>
<feature type="region of interest" description="Disordered" evidence="7">
    <location>
        <begin position="215"/>
        <end position="269"/>
    </location>
</feature>
<evidence type="ECO:0000256" key="2">
    <source>
        <dbReference type="ARBA" id="ARBA00023015"/>
    </source>
</evidence>